<dbReference type="OrthoDB" id="265044at2759"/>
<reference evidence="4" key="1">
    <citation type="submission" date="2022-06" db="EMBL/GenBank/DDBJ databases">
        <title>Genome Sequence of Candolleomyces eurysporus.</title>
        <authorList>
            <person name="Buettner E."/>
        </authorList>
    </citation>
    <scope>NUCLEOTIDE SEQUENCE</scope>
    <source>
        <strain evidence="4">VTCC 930004</strain>
    </source>
</reference>
<evidence type="ECO:0000256" key="2">
    <source>
        <dbReference type="ARBA" id="ARBA00022741"/>
    </source>
</evidence>
<proteinExistence type="predicted"/>
<dbReference type="AlphaFoldDB" id="A0A9W8JEE1"/>
<dbReference type="PROSITE" id="PS51419">
    <property type="entry name" value="RAB"/>
    <property type="match status" value="1"/>
</dbReference>
<comment type="caution">
    <text evidence="4">The sequence shown here is derived from an EMBL/GenBank/DDBJ whole genome shotgun (WGS) entry which is preliminary data.</text>
</comment>
<keyword evidence="3" id="KW-0342">GTP-binding</keyword>
<feature type="non-terminal residue" evidence="4">
    <location>
        <position position="1"/>
    </location>
</feature>
<gene>
    <name evidence="4" type="ORF">H1R20_g4517</name>
</gene>
<comment type="subcellular location">
    <subcellularLocation>
        <location evidence="1">Cell membrane</location>
        <topology evidence="1">Lipid-anchor</topology>
        <orientation evidence="1">Cytoplasmic side</orientation>
    </subcellularLocation>
</comment>
<keyword evidence="5" id="KW-1185">Reference proteome</keyword>
<organism evidence="4 5">
    <name type="scientific">Candolleomyces eurysporus</name>
    <dbReference type="NCBI Taxonomy" id="2828524"/>
    <lineage>
        <taxon>Eukaryota</taxon>
        <taxon>Fungi</taxon>
        <taxon>Dikarya</taxon>
        <taxon>Basidiomycota</taxon>
        <taxon>Agaricomycotina</taxon>
        <taxon>Agaricomycetes</taxon>
        <taxon>Agaricomycetidae</taxon>
        <taxon>Agaricales</taxon>
        <taxon>Agaricineae</taxon>
        <taxon>Psathyrellaceae</taxon>
        <taxon>Candolleomyces</taxon>
    </lineage>
</organism>
<evidence type="ECO:0000313" key="5">
    <source>
        <dbReference type="Proteomes" id="UP001140091"/>
    </source>
</evidence>
<keyword evidence="2" id="KW-0547">Nucleotide-binding</keyword>
<dbReference type="EMBL" id="JANBPK010000770">
    <property type="protein sequence ID" value="KAJ2932524.1"/>
    <property type="molecule type" value="Genomic_DNA"/>
</dbReference>
<dbReference type="InterPro" id="IPR020849">
    <property type="entry name" value="Small_GTPase_Ras-type"/>
</dbReference>
<dbReference type="Proteomes" id="UP001140091">
    <property type="component" value="Unassembled WGS sequence"/>
</dbReference>
<dbReference type="Pfam" id="PF00071">
    <property type="entry name" value="Ras"/>
    <property type="match status" value="1"/>
</dbReference>
<dbReference type="GO" id="GO:0005525">
    <property type="term" value="F:GTP binding"/>
    <property type="evidence" value="ECO:0007669"/>
    <property type="project" value="UniProtKB-KW"/>
</dbReference>
<sequence>MFWKRHPERVIALVGMGGVGKSSLARVGSYNPTPHIELLEREVIMSEGVLYKIKILDTPGNGLPHGDYASNVTDWMRKTDIFIIVFALDESSSLKAVDAHIRTLRGVAKQDARFMLLGNKSDAADHQVTFGEGVMKAGSIPATYHEVTTATHLSRRVIARFLSDVVQELEQQTEFRSVNPSQTTFLGMAWPGWFQEGHGAWVDFGCGANEGSVCGIM</sequence>
<dbReference type="PANTHER" id="PTHR24070">
    <property type="entry name" value="RAS, DI-RAS, AND RHEB FAMILY MEMBERS OF SMALL GTPASE SUPERFAMILY"/>
    <property type="match status" value="1"/>
</dbReference>
<accession>A0A9W8JEE1</accession>
<dbReference type="GO" id="GO:0003924">
    <property type="term" value="F:GTPase activity"/>
    <property type="evidence" value="ECO:0007669"/>
    <property type="project" value="InterPro"/>
</dbReference>
<dbReference type="InterPro" id="IPR001806">
    <property type="entry name" value="Small_GTPase"/>
</dbReference>
<dbReference type="SUPFAM" id="SSF52540">
    <property type="entry name" value="P-loop containing nucleoside triphosphate hydrolases"/>
    <property type="match status" value="1"/>
</dbReference>
<dbReference type="InterPro" id="IPR027417">
    <property type="entry name" value="P-loop_NTPase"/>
</dbReference>
<evidence type="ECO:0000313" key="4">
    <source>
        <dbReference type="EMBL" id="KAJ2932524.1"/>
    </source>
</evidence>
<name>A0A9W8JEE1_9AGAR</name>
<dbReference type="SMART" id="SM00175">
    <property type="entry name" value="RAB"/>
    <property type="match status" value="1"/>
</dbReference>
<dbReference type="Gene3D" id="3.40.50.300">
    <property type="entry name" value="P-loop containing nucleotide triphosphate hydrolases"/>
    <property type="match status" value="1"/>
</dbReference>
<protein>
    <submittedName>
        <fullName evidence="4">Uncharacterized protein</fullName>
    </submittedName>
</protein>
<dbReference type="GO" id="GO:0007165">
    <property type="term" value="P:signal transduction"/>
    <property type="evidence" value="ECO:0007669"/>
    <property type="project" value="InterPro"/>
</dbReference>
<dbReference type="GO" id="GO:0005886">
    <property type="term" value="C:plasma membrane"/>
    <property type="evidence" value="ECO:0007669"/>
    <property type="project" value="UniProtKB-SubCell"/>
</dbReference>
<evidence type="ECO:0000256" key="3">
    <source>
        <dbReference type="ARBA" id="ARBA00023134"/>
    </source>
</evidence>
<dbReference type="SMART" id="SM00173">
    <property type="entry name" value="RAS"/>
    <property type="match status" value="1"/>
</dbReference>
<evidence type="ECO:0000256" key="1">
    <source>
        <dbReference type="ARBA" id="ARBA00004342"/>
    </source>
</evidence>